<dbReference type="GO" id="GO:0030694">
    <property type="term" value="C:bacterial-type flagellum basal body, rod"/>
    <property type="evidence" value="ECO:0007669"/>
    <property type="project" value="InterPro"/>
</dbReference>
<dbReference type="InterPro" id="IPR020013">
    <property type="entry name" value="Flagellar_FlgE/F/G"/>
</dbReference>
<feature type="domain" description="Flagellar basal-body/hook protein C-terminal" evidence="4">
    <location>
        <begin position="208"/>
        <end position="252"/>
    </location>
</feature>
<comment type="similarity">
    <text evidence="1 2">Belongs to the flagella basal body rod proteins family.</text>
</comment>
<dbReference type="STRING" id="1120996.SAMN02746066_02140"/>
<dbReference type="Proteomes" id="UP000184038">
    <property type="component" value="Unassembled WGS sequence"/>
</dbReference>
<organism evidence="6 7">
    <name type="scientific">Anaerosporobacter mobilis DSM 15930</name>
    <dbReference type="NCBI Taxonomy" id="1120996"/>
    <lineage>
        <taxon>Bacteria</taxon>
        <taxon>Bacillati</taxon>
        <taxon>Bacillota</taxon>
        <taxon>Clostridia</taxon>
        <taxon>Lachnospirales</taxon>
        <taxon>Lachnospiraceae</taxon>
        <taxon>Anaerosporobacter</taxon>
    </lineage>
</organism>
<evidence type="ECO:0000313" key="6">
    <source>
        <dbReference type="EMBL" id="SHM47956.1"/>
    </source>
</evidence>
<dbReference type="OrthoDB" id="9800375at2"/>
<name>A0A1M7J4M7_9FIRM</name>
<proteinExistence type="inferred from homology"/>
<dbReference type="InterPro" id="IPR019776">
    <property type="entry name" value="Flagellar_basal_body_rod_CS"/>
</dbReference>
<evidence type="ECO:0000256" key="2">
    <source>
        <dbReference type="RuleBase" id="RU362116"/>
    </source>
</evidence>
<keyword evidence="6" id="KW-0969">Cilium</keyword>
<dbReference type="AlphaFoldDB" id="A0A1M7J4M7"/>
<feature type="domain" description="Flagellar hook protein FlgE/F/G-like D1" evidence="5">
    <location>
        <begin position="95"/>
        <end position="165"/>
    </location>
</feature>
<keyword evidence="7" id="KW-1185">Reference proteome</keyword>
<sequence>MVRGLYTAYTGMINEQKRLDTISNNLANAATVGYKKENVTSQAFEEALTIKIKDSSEAYTNRPIGTMSLGVKLGEYYTDYAQGSFRETGNTYDLAIEGNGFFAVSTTDKNGNESIRYTRDGSFKMTQDGYIVDSYGNHLQGDGGDIQIPTNAQTVTIDIDGTIYADKEYIGRVKLADFEDYNYLEKAGDNYYNAVDGAIQKDSVGIIRQGCTEQSNVNVISEMVNLINITRAYEAGQKVIKTQDQLLDQTVNQVGKV</sequence>
<evidence type="ECO:0000313" key="7">
    <source>
        <dbReference type="Proteomes" id="UP000184038"/>
    </source>
</evidence>
<evidence type="ECO:0000256" key="1">
    <source>
        <dbReference type="ARBA" id="ARBA00009677"/>
    </source>
</evidence>
<dbReference type="PANTHER" id="PTHR30435:SF19">
    <property type="entry name" value="FLAGELLAR BASAL-BODY ROD PROTEIN FLGG"/>
    <property type="match status" value="1"/>
</dbReference>
<dbReference type="NCBIfam" id="TIGR02490">
    <property type="entry name" value="flgF"/>
    <property type="match status" value="1"/>
</dbReference>
<dbReference type="InterPro" id="IPR053967">
    <property type="entry name" value="LlgE_F_G-like_D1"/>
</dbReference>
<protein>
    <submittedName>
        <fullName evidence="6">Flagellar basal-body rod protein FlgG</fullName>
    </submittedName>
</protein>
<keyword evidence="6" id="KW-0966">Cell projection</keyword>
<accession>A0A1M7J4M7</accession>
<dbReference type="NCBIfam" id="TIGR03506">
    <property type="entry name" value="FlgEFG_subfam"/>
    <property type="match status" value="2"/>
</dbReference>
<evidence type="ECO:0000259" key="3">
    <source>
        <dbReference type="Pfam" id="PF00460"/>
    </source>
</evidence>
<gene>
    <name evidence="6" type="ORF">SAMN02746066_02140</name>
</gene>
<dbReference type="RefSeq" id="WP_073287354.1">
    <property type="nucleotide sequence ID" value="NZ_FRCP01000010.1"/>
</dbReference>
<dbReference type="GO" id="GO:0071978">
    <property type="term" value="P:bacterial-type flagellum-dependent swarming motility"/>
    <property type="evidence" value="ECO:0007669"/>
    <property type="project" value="TreeGrafter"/>
</dbReference>
<reference evidence="6 7" key="1">
    <citation type="submission" date="2016-11" db="EMBL/GenBank/DDBJ databases">
        <authorList>
            <person name="Jaros S."/>
            <person name="Januszkiewicz K."/>
            <person name="Wedrychowicz H."/>
        </authorList>
    </citation>
    <scope>NUCLEOTIDE SEQUENCE [LARGE SCALE GENOMIC DNA]</scope>
    <source>
        <strain evidence="6 7">DSM 15930</strain>
    </source>
</reference>
<dbReference type="InterPro" id="IPR001444">
    <property type="entry name" value="Flag_bb_rod_N"/>
</dbReference>
<keyword evidence="2" id="KW-0975">Bacterial flagellum</keyword>
<comment type="subcellular location">
    <subcellularLocation>
        <location evidence="2">Bacterial flagellum basal body</location>
    </subcellularLocation>
</comment>
<dbReference type="Pfam" id="PF00460">
    <property type="entry name" value="Flg_bb_rod"/>
    <property type="match status" value="1"/>
</dbReference>
<dbReference type="InterPro" id="IPR012836">
    <property type="entry name" value="FlgF"/>
</dbReference>
<dbReference type="InterPro" id="IPR010930">
    <property type="entry name" value="Flg_bb/hook_C_dom"/>
</dbReference>
<dbReference type="Pfam" id="PF22692">
    <property type="entry name" value="LlgE_F_G_D1"/>
    <property type="match status" value="1"/>
</dbReference>
<feature type="domain" description="Flagellar basal body rod protein N-terminal" evidence="3">
    <location>
        <begin position="5"/>
        <end position="35"/>
    </location>
</feature>
<dbReference type="SUPFAM" id="SSF117143">
    <property type="entry name" value="Flagellar hook protein flgE"/>
    <property type="match status" value="1"/>
</dbReference>
<evidence type="ECO:0000259" key="5">
    <source>
        <dbReference type="Pfam" id="PF22692"/>
    </source>
</evidence>
<dbReference type="PROSITE" id="PS00588">
    <property type="entry name" value="FLAGELLA_BB_ROD"/>
    <property type="match status" value="1"/>
</dbReference>
<dbReference type="PANTHER" id="PTHR30435">
    <property type="entry name" value="FLAGELLAR PROTEIN"/>
    <property type="match status" value="1"/>
</dbReference>
<evidence type="ECO:0000259" key="4">
    <source>
        <dbReference type="Pfam" id="PF06429"/>
    </source>
</evidence>
<dbReference type="Pfam" id="PF06429">
    <property type="entry name" value="Flg_bbr_C"/>
    <property type="match status" value="1"/>
</dbReference>
<dbReference type="EMBL" id="FRCP01000010">
    <property type="protein sequence ID" value="SHM47956.1"/>
    <property type="molecule type" value="Genomic_DNA"/>
</dbReference>
<keyword evidence="6" id="KW-0282">Flagellum</keyword>
<dbReference type="InterPro" id="IPR037925">
    <property type="entry name" value="FlgE/F/G-like"/>
</dbReference>